<reference evidence="2 3" key="1">
    <citation type="submission" date="2016-10" db="EMBL/GenBank/DDBJ databases">
        <authorList>
            <person name="de Groot N.N."/>
        </authorList>
    </citation>
    <scope>NUCLEOTIDE SEQUENCE [LARGE SCALE GENOMIC DNA]</scope>
    <source>
        <strain evidence="2 3">CGMCC 1.6291</strain>
    </source>
</reference>
<gene>
    <name evidence="2" type="ORF">SAMN04488052_103222</name>
</gene>
<dbReference type="AlphaFoldDB" id="A0A1H8SVA4"/>
<feature type="domain" description="XdhC- CoxI" evidence="1">
    <location>
        <begin position="27"/>
        <end position="94"/>
    </location>
</feature>
<dbReference type="EMBL" id="FOEG01000003">
    <property type="protein sequence ID" value="SEO82547.1"/>
    <property type="molecule type" value="Genomic_DNA"/>
</dbReference>
<dbReference type="RefSeq" id="WP_091642515.1">
    <property type="nucleotide sequence ID" value="NZ_FOEG01000003.1"/>
</dbReference>
<evidence type="ECO:0000259" key="1">
    <source>
        <dbReference type="Pfam" id="PF02625"/>
    </source>
</evidence>
<name>A0A1H8SVA4_9GAMM</name>
<dbReference type="PANTHER" id="PTHR30388:SF4">
    <property type="entry name" value="MOLYBDENUM COFACTOR INSERTION CHAPERONE PAOD"/>
    <property type="match status" value="1"/>
</dbReference>
<dbReference type="OrthoDB" id="9815497at2"/>
<dbReference type="STRING" id="406100.SAMN04488052_103222"/>
<evidence type="ECO:0000313" key="3">
    <source>
        <dbReference type="Proteomes" id="UP000199657"/>
    </source>
</evidence>
<accession>A0A1H8SVA4</accession>
<dbReference type="PANTHER" id="PTHR30388">
    <property type="entry name" value="ALDEHYDE OXIDOREDUCTASE MOLYBDENUM COFACTOR ASSEMBLY PROTEIN"/>
    <property type="match status" value="1"/>
</dbReference>
<dbReference type="InterPro" id="IPR003777">
    <property type="entry name" value="XdhC_CoxI"/>
</dbReference>
<dbReference type="Pfam" id="PF02625">
    <property type="entry name" value="XdhC_CoxI"/>
    <property type="match status" value="1"/>
</dbReference>
<sequence>MATDTSTQAVLLADDDDLTILGTASQWLASGRNVAIARVIQTWGSSPRPVGSILAVDDRMHMIGSVSGGCVESAVVQEAQGVMLGDAPKVLEFGVTNEEAWSVGLACGGTIRILVEPLSAGTA</sequence>
<organism evidence="2 3">
    <name type="scientific">Aquisalimonas asiatica</name>
    <dbReference type="NCBI Taxonomy" id="406100"/>
    <lineage>
        <taxon>Bacteria</taxon>
        <taxon>Pseudomonadati</taxon>
        <taxon>Pseudomonadota</taxon>
        <taxon>Gammaproteobacteria</taxon>
        <taxon>Chromatiales</taxon>
        <taxon>Ectothiorhodospiraceae</taxon>
        <taxon>Aquisalimonas</taxon>
    </lineage>
</organism>
<keyword evidence="3" id="KW-1185">Reference proteome</keyword>
<proteinExistence type="predicted"/>
<dbReference type="Proteomes" id="UP000199657">
    <property type="component" value="Unassembled WGS sequence"/>
</dbReference>
<evidence type="ECO:0000313" key="2">
    <source>
        <dbReference type="EMBL" id="SEO82547.1"/>
    </source>
</evidence>
<protein>
    <submittedName>
        <fullName evidence="2">XdhC and CoxI family protein</fullName>
    </submittedName>
</protein>
<dbReference type="InterPro" id="IPR052698">
    <property type="entry name" value="MoCofactor_Util/Proc"/>
</dbReference>